<protein>
    <submittedName>
        <fullName evidence="1">Uncharacterized protein</fullName>
    </submittedName>
</protein>
<gene>
    <name evidence="1" type="ORF">NC653_004323</name>
</gene>
<evidence type="ECO:0000313" key="2">
    <source>
        <dbReference type="Proteomes" id="UP001164929"/>
    </source>
</evidence>
<accession>A0AAD6WJ87</accession>
<dbReference type="EMBL" id="JAQIZT010000001">
    <property type="protein sequence ID" value="KAJ7014993.1"/>
    <property type="molecule type" value="Genomic_DNA"/>
</dbReference>
<comment type="caution">
    <text evidence="1">The sequence shown here is derived from an EMBL/GenBank/DDBJ whole genome shotgun (WGS) entry which is preliminary data.</text>
</comment>
<proteinExistence type="predicted"/>
<name>A0AAD6WJ87_9ROSI</name>
<dbReference type="AlphaFoldDB" id="A0AAD6WJ87"/>
<evidence type="ECO:0000313" key="1">
    <source>
        <dbReference type="EMBL" id="KAJ7014993.1"/>
    </source>
</evidence>
<organism evidence="1 2">
    <name type="scientific">Populus alba x Populus x berolinensis</name>
    <dbReference type="NCBI Taxonomy" id="444605"/>
    <lineage>
        <taxon>Eukaryota</taxon>
        <taxon>Viridiplantae</taxon>
        <taxon>Streptophyta</taxon>
        <taxon>Embryophyta</taxon>
        <taxon>Tracheophyta</taxon>
        <taxon>Spermatophyta</taxon>
        <taxon>Magnoliopsida</taxon>
        <taxon>eudicotyledons</taxon>
        <taxon>Gunneridae</taxon>
        <taxon>Pentapetalae</taxon>
        <taxon>rosids</taxon>
        <taxon>fabids</taxon>
        <taxon>Malpighiales</taxon>
        <taxon>Salicaceae</taxon>
        <taxon>Saliceae</taxon>
        <taxon>Populus</taxon>
    </lineage>
</organism>
<reference evidence="1 2" key="1">
    <citation type="journal article" date="2023" name="Mol. Ecol. Resour.">
        <title>Chromosome-level genome assembly of a triploid poplar Populus alba 'Berolinensis'.</title>
        <authorList>
            <person name="Chen S."/>
            <person name="Yu Y."/>
            <person name="Wang X."/>
            <person name="Wang S."/>
            <person name="Zhang T."/>
            <person name="Zhou Y."/>
            <person name="He R."/>
            <person name="Meng N."/>
            <person name="Wang Y."/>
            <person name="Liu W."/>
            <person name="Liu Z."/>
            <person name="Liu J."/>
            <person name="Guo Q."/>
            <person name="Huang H."/>
            <person name="Sederoff R.R."/>
            <person name="Wang G."/>
            <person name="Qu G."/>
            <person name="Chen S."/>
        </authorList>
    </citation>
    <scope>NUCLEOTIDE SEQUENCE [LARGE SCALE GENOMIC DNA]</scope>
    <source>
        <strain evidence="1">SC-2020</strain>
    </source>
</reference>
<keyword evidence="2" id="KW-1185">Reference proteome</keyword>
<dbReference type="Proteomes" id="UP001164929">
    <property type="component" value="Chromosome 1"/>
</dbReference>
<sequence>MRQNVVQKQSTTRFLAQLGRSLHHAVYFFNIFPPLSPFLIELTGFGSAQKDIILGLDEEIEETGKTLEIH</sequence>